<gene>
    <name evidence="4" type="ORF">FDK22_11245</name>
</gene>
<feature type="domain" description="Glycosyltransferase subfamily 4-like N-terminal" evidence="3">
    <location>
        <begin position="33"/>
        <end position="180"/>
    </location>
</feature>
<dbReference type="OrthoDB" id="1522162at2"/>
<evidence type="ECO:0000256" key="1">
    <source>
        <dbReference type="SAM" id="Phobius"/>
    </source>
</evidence>
<evidence type="ECO:0000313" key="5">
    <source>
        <dbReference type="Proteomes" id="UP000308901"/>
    </source>
</evidence>
<proteinExistence type="predicted"/>
<keyword evidence="1" id="KW-0472">Membrane</keyword>
<protein>
    <submittedName>
        <fullName evidence="4">Glycosyltransferase family 4 protein</fullName>
    </submittedName>
</protein>
<dbReference type="AlphaFoldDB" id="A0A5R8XYS0"/>
<dbReference type="Proteomes" id="UP000308901">
    <property type="component" value="Unassembled WGS sequence"/>
</dbReference>
<dbReference type="SUPFAM" id="SSF53756">
    <property type="entry name" value="UDP-Glycosyltransferase/glycogen phosphorylase"/>
    <property type="match status" value="1"/>
</dbReference>
<dbReference type="InterPro" id="IPR028098">
    <property type="entry name" value="Glyco_trans_4-like_N"/>
</dbReference>
<dbReference type="PANTHER" id="PTHR45947">
    <property type="entry name" value="SULFOQUINOVOSYL TRANSFERASE SQD2"/>
    <property type="match status" value="1"/>
</dbReference>
<evidence type="ECO:0000313" key="4">
    <source>
        <dbReference type="EMBL" id="TLP36818.1"/>
    </source>
</evidence>
<dbReference type="Gene3D" id="3.40.50.2000">
    <property type="entry name" value="Glycogen Phosphorylase B"/>
    <property type="match status" value="2"/>
</dbReference>
<dbReference type="PANTHER" id="PTHR45947:SF3">
    <property type="entry name" value="SULFOQUINOVOSYL TRANSFERASE SQD2"/>
    <property type="match status" value="1"/>
</dbReference>
<dbReference type="InterPro" id="IPR050194">
    <property type="entry name" value="Glycosyltransferase_grp1"/>
</dbReference>
<dbReference type="EMBL" id="VANU01000005">
    <property type="protein sequence ID" value="TLP36818.1"/>
    <property type="molecule type" value="Genomic_DNA"/>
</dbReference>
<comment type="caution">
    <text evidence="4">The sequence shown here is derived from an EMBL/GenBank/DDBJ whole genome shotgun (WGS) entry which is preliminary data.</text>
</comment>
<feature type="transmembrane region" description="Helical" evidence="1">
    <location>
        <begin position="69"/>
        <end position="88"/>
    </location>
</feature>
<dbReference type="Pfam" id="PF00534">
    <property type="entry name" value="Glycos_transf_1"/>
    <property type="match status" value="1"/>
</dbReference>
<keyword evidence="4" id="KW-0808">Transferase</keyword>
<dbReference type="GO" id="GO:0016757">
    <property type="term" value="F:glycosyltransferase activity"/>
    <property type="evidence" value="ECO:0007669"/>
    <property type="project" value="InterPro"/>
</dbReference>
<sequence length="382" mass="44368">MNVLQICFAYPPSFSGYGKQLKTVNDSLLKNNKDIEINIITAFDGEEHKNNQNIYSFFNKDRKSYKNHLLMHYTFSFFYFLKFFRLFLKADVIHAIKAGPEAAIAVIIAKVLRKPVIVKIVQNELEIENKGFINKLRLQVITKWSTRIIAISPKIEENLYKNSVEKNRIVLINNSIDTDRFFPVKDLEKKEIREKHNIGNDDLVFMFLGSITKRKGIHDLLNSLARVNFIIPCTLLFIGPNYNEIQNFEEVIKKITEKTENLEIKYIPFTKSPEQFFHLSDFLILPSYSEGMPNVVLEALSSELPVLLSDIDVHKSICDSKFCRLFRVSDEISLSEEIQKIIINPDMLLSNKTEARRFVLENNTVKIISNKYLALYKDLIND</sequence>
<reference evidence="4 5" key="1">
    <citation type="submission" date="2019-05" db="EMBL/GenBank/DDBJ databases">
        <title>Arcobacter sp. nov., isolated from sea sediment.</title>
        <authorList>
            <person name="Kim W."/>
        </authorList>
    </citation>
    <scope>NUCLEOTIDE SEQUENCE [LARGE SCALE GENOMIC DNA]</scope>
    <source>
        <strain evidence="4 5">CAU 1517</strain>
    </source>
</reference>
<dbReference type="CDD" id="cd03801">
    <property type="entry name" value="GT4_PimA-like"/>
    <property type="match status" value="1"/>
</dbReference>
<feature type="domain" description="Glycosyl transferase family 1" evidence="2">
    <location>
        <begin position="189"/>
        <end position="354"/>
    </location>
</feature>
<name>A0A5R8XYS0_9BACT</name>
<evidence type="ECO:0000259" key="2">
    <source>
        <dbReference type="Pfam" id="PF00534"/>
    </source>
</evidence>
<dbReference type="RefSeq" id="WP_138153072.1">
    <property type="nucleotide sequence ID" value="NZ_VANU01000005.1"/>
</dbReference>
<organism evidence="4 5">
    <name type="scientific">Arcobacter arenosus</name>
    <dbReference type="NCBI Taxonomy" id="2576037"/>
    <lineage>
        <taxon>Bacteria</taxon>
        <taxon>Pseudomonadati</taxon>
        <taxon>Campylobacterota</taxon>
        <taxon>Epsilonproteobacteria</taxon>
        <taxon>Campylobacterales</taxon>
        <taxon>Arcobacteraceae</taxon>
        <taxon>Arcobacter</taxon>
    </lineage>
</organism>
<dbReference type="Pfam" id="PF13439">
    <property type="entry name" value="Glyco_transf_4"/>
    <property type="match status" value="1"/>
</dbReference>
<evidence type="ECO:0000259" key="3">
    <source>
        <dbReference type="Pfam" id="PF13439"/>
    </source>
</evidence>
<dbReference type="InterPro" id="IPR001296">
    <property type="entry name" value="Glyco_trans_1"/>
</dbReference>
<accession>A0A5R8XYS0</accession>
<keyword evidence="1" id="KW-1133">Transmembrane helix</keyword>
<keyword evidence="1" id="KW-0812">Transmembrane</keyword>
<keyword evidence="5" id="KW-1185">Reference proteome</keyword>